<gene>
    <name evidence="17" type="ORF">TQ39_17665</name>
</gene>
<evidence type="ECO:0000256" key="4">
    <source>
        <dbReference type="ARBA" id="ARBA00011738"/>
    </source>
</evidence>
<evidence type="ECO:0000256" key="5">
    <source>
        <dbReference type="ARBA" id="ARBA00012754"/>
    </source>
</evidence>
<evidence type="ECO:0000313" key="18">
    <source>
        <dbReference type="Proteomes" id="UP000032483"/>
    </source>
</evidence>
<dbReference type="InterPro" id="IPR013783">
    <property type="entry name" value="Ig-like_fold"/>
</dbReference>
<dbReference type="Gene3D" id="3.20.20.80">
    <property type="entry name" value="Glycosidases"/>
    <property type="match status" value="1"/>
</dbReference>
<protein>
    <recommendedName>
        <fullName evidence="11">Beta-mannosidase B</fullName>
        <ecNumber evidence="5">3.2.1.25</ecNumber>
    </recommendedName>
    <alternativeName>
        <fullName evidence="12">Mannanase B</fullName>
    </alternativeName>
</protein>
<comment type="caution">
    <text evidence="17">The sequence shown here is derived from an EMBL/GenBank/DDBJ whole genome shotgun (WGS) entry which is preliminary data.</text>
</comment>
<feature type="domain" description="Glycoside hydrolase family 2 immunoglobulin-like beta-sandwich" evidence="13">
    <location>
        <begin position="190"/>
        <end position="294"/>
    </location>
</feature>
<dbReference type="GO" id="GO:0006516">
    <property type="term" value="P:glycoprotein catabolic process"/>
    <property type="evidence" value="ECO:0007669"/>
    <property type="project" value="TreeGrafter"/>
</dbReference>
<dbReference type="InterPro" id="IPR054593">
    <property type="entry name" value="Beta-mannosidase-like_N2"/>
</dbReference>
<comment type="similarity">
    <text evidence="10">Belongs to the glycosyl hydrolase 2 family. Beta-mannosidase B subfamily.</text>
</comment>
<evidence type="ECO:0000256" key="11">
    <source>
        <dbReference type="ARBA" id="ARBA00041069"/>
    </source>
</evidence>
<dbReference type="InterPro" id="IPR008979">
    <property type="entry name" value="Galactose-bd-like_sf"/>
</dbReference>
<feature type="domain" description="Beta-mannosidase-like galactose-binding" evidence="16">
    <location>
        <begin position="10"/>
        <end position="179"/>
    </location>
</feature>
<dbReference type="Pfam" id="PF22666">
    <property type="entry name" value="Glyco_hydro_2_N2"/>
    <property type="match status" value="1"/>
</dbReference>
<proteinExistence type="inferred from homology"/>
<dbReference type="InterPro" id="IPR006102">
    <property type="entry name" value="Ig-like_GH2"/>
</dbReference>
<dbReference type="InterPro" id="IPR050887">
    <property type="entry name" value="Beta-mannosidase_GH2"/>
</dbReference>
<dbReference type="InterPro" id="IPR041625">
    <property type="entry name" value="Beta-mannosidase_Ig"/>
</dbReference>
<dbReference type="SUPFAM" id="SSF51445">
    <property type="entry name" value="(Trans)glycosidases"/>
    <property type="match status" value="1"/>
</dbReference>
<evidence type="ECO:0000256" key="12">
    <source>
        <dbReference type="ARBA" id="ARBA00041614"/>
    </source>
</evidence>
<keyword evidence="6" id="KW-0964">Secreted</keyword>
<dbReference type="GO" id="GO:0005576">
    <property type="term" value="C:extracellular region"/>
    <property type="evidence" value="ECO:0007669"/>
    <property type="project" value="UniProtKB-SubCell"/>
</dbReference>
<dbReference type="Gene3D" id="2.60.40.10">
    <property type="entry name" value="Immunoglobulins"/>
    <property type="match status" value="2"/>
</dbReference>
<dbReference type="GO" id="GO:0005975">
    <property type="term" value="P:carbohydrate metabolic process"/>
    <property type="evidence" value="ECO:0007669"/>
    <property type="project" value="InterPro"/>
</dbReference>
<dbReference type="FunFam" id="3.20.20.80:FF:000050">
    <property type="entry name" value="Beta-mannosidase B"/>
    <property type="match status" value="1"/>
</dbReference>
<dbReference type="InterPro" id="IPR017853">
    <property type="entry name" value="GH"/>
</dbReference>
<keyword evidence="8" id="KW-0325">Glycoprotein</keyword>
<reference evidence="17" key="1">
    <citation type="submission" date="2015-02" db="EMBL/GenBank/DDBJ databases">
        <title>A novel member of the family Ruminococcaceae isolated from human feces.</title>
        <authorList>
            <person name="Shkoporov A.N."/>
            <person name="Chaplin A.V."/>
            <person name="Motuzova O.V."/>
            <person name="Kafarskaia L.I."/>
            <person name="Khokhlova E.V."/>
            <person name="Efimov B.A."/>
        </authorList>
    </citation>
    <scope>NUCLEOTIDE SEQUENCE [LARGE SCALE GENOMIC DNA]</scope>
    <source>
        <strain evidence="17">585-1</strain>
    </source>
</reference>
<evidence type="ECO:0000256" key="10">
    <source>
        <dbReference type="ARBA" id="ARBA00038429"/>
    </source>
</evidence>
<dbReference type="SUPFAM" id="SSF49303">
    <property type="entry name" value="beta-Galactosidase/glucuronidase domain"/>
    <property type="match status" value="2"/>
</dbReference>
<evidence type="ECO:0000313" key="17">
    <source>
        <dbReference type="EMBL" id="KJF38490.1"/>
    </source>
</evidence>
<keyword evidence="9" id="KW-0326">Glycosidase</keyword>
<dbReference type="InterPro" id="IPR041447">
    <property type="entry name" value="Mannosidase_ig"/>
</dbReference>
<evidence type="ECO:0000259" key="15">
    <source>
        <dbReference type="Pfam" id="PF17786"/>
    </source>
</evidence>
<dbReference type="Pfam" id="PF00703">
    <property type="entry name" value="Glyco_hydro_2"/>
    <property type="match status" value="1"/>
</dbReference>
<dbReference type="RefSeq" id="WP_050006506.1">
    <property type="nucleotide sequence ID" value="NZ_CAUGBV010000152.1"/>
</dbReference>
<evidence type="ECO:0000259" key="16">
    <source>
        <dbReference type="Pfam" id="PF22666"/>
    </source>
</evidence>
<evidence type="ECO:0000256" key="2">
    <source>
        <dbReference type="ARBA" id="ARBA00004613"/>
    </source>
</evidence>
<comment type="catalytic activity">
    <reaction evidence="1">
        <text>Hydrolysis of terminal, non-reducing beta-D-mannose residues in beta-D-mannosides.</text>
        <dbReference type="EC" id="3.2.1.25"/>
    </reaction>
</comment>
<dbReference type="EMBL" id="JXXK01000040">
    <property type="protein sequence ID" value="KJF38490.1"/>
    <property type="molecule type" value="Genomic_DNA"/>
</dbReference>
<evidence type="ECO:0000259" key="14">
    <source>
        <dbReference type="Pfam" id="PF17753"/>
    </source>
</evidence>
<dbReference type="EC" id="3.2.1.25" evidence="5"/>
<dbReference type="PANTHER" id="PTHR43730">
    <property type="entry name" value="BETA-MANNOSIDASE"/>
    <property type="match status" value="1"/>
</dbReference>
<dbReference type="PATRIC" id="fig|1550024.3.peg.4042"/>
<evidence type="ECO:0000256" key="3">
    <source>
        <dbReference type="ARBA" id="ARBA00004740"/>
    </source>
</evidence>
<keyword evidence="7" id="KW-0378">Hydrolase</keyword>
<accession>A0A0D8IUX1</accession>
<dbReference type="GO" id="GO:0004567">
    <property type="term" value="F:beta-mannosidase activity"/>
    <property type="evidence" value="ECO:0007669"/>
    <property type="project" value="UniProtKB-EC"/>
</dbReference>
<evidence type="ECO:0000256" key="7">
    <source>
        <dbReference type="ARBA" id="ARBA00022801"/>
    </source>
</evidence>
<dbReference type="Pfam" id="PF17786">
    <property type="entry name" value="Mannosidase_ig"/>
    <property type="match status" value="1"/>
</dbReference>
<dbReference type="SUPFAM" id="SSF49785">
    <property type="entry name" value="Galactose-binding domain-like"/>
    <property type="match status" value="1"/>
</dbReference>
<feature type="domain" description="Beta-mannosidase Ig-fold" evidence="14">
    <location>
        <begin position="740"/>
        <end position="823"/>
    </location>
</feature>
<dbReference type="GeneID" id="42858367"/>
<organism evidence="17 18">
    <name type="scientific">Ruthenibacterium lactatiformans</name>
    <dbReference type="NCBI Taxonomy" id="1550024"/>
    <lineage>
        <taxon>Bacteria</taxon>
        <taxon>Bacillati</taxon>
        <taxon>Bacillota</taxon>
        <taxon>Clostridia</taxon>
        <taxon>Eubacteriales</taxon>
        <taxon>Oscillospiraceae</taxon>
        <taxon>Ruthenibacterium</taxon>
    </lineage>
</organism>
<feature type="domain" description="Mannosidase Ig/CBM-like" evidence="15">
    <location>
        <begin position="648"/>
        <end position="736"/>
    </location>
</feature>
<dbReference type="AlphaFoldDB" id="A0A0D8IUX1"/>
<dbReference type="InterPro" id="IPR036156">
    <property type="entry name" value="Beta-gal/glucu_dom_sf"/>
</dbReference>
<evidence type="ECO:0000256" key="9">
    <source>
        <dbReference type="ARBA" id="ARBA00023295"/>
    </source>
</evidence>
<keyword evidence="18" id="KW-1185">Reference proteome</keyword>
<dbReference type="Proteomes" id="UP000032483">
    <property type="component" value="Unassembled WGS sequence"/>
</dbReference>
<evidence type="ECO:0000256" key="8">
    <source>
        <dbReference type="ARBA" id="ARBA00023180"/>
    </source>
</evidence>
<evidence type="ECO:0000259" key="13">
    <source>
        <dbReference type="Pfam" id="PF00703"/>
    </source>
</evidence>
<dbReference type="PANTHER" id="PTHR43730:SF1">
    <property type="entry name" value="BETA-MANNOSIDASE"/>
    <property type="match status" value="1"/>
</dbReference>
<dbReference type="Pfam" id="PF17753">
    <property type="entry name" value="Ig_mannosidase"/>
    <property type="match status" value="1"/>
</dbReference>
<comment type="subunit">
    <text evidence="4">Homodimer.</text>
</comment>
<name>A0A0D8IUX1_9FIRM</name>
<dbReference type="Gene3D" id="2.60.120.260">
    <property type="entry name" value="Galactose-binding domain-like"/>
    <property type="match status" value="1"/>
</dbReference>
<evidence type="ECO:0000256" key="1">
    <source>
        <dbReference type="ARBA" id="ARBA00000829"/>
    </source>
</evidence>
<comment type="pathway">
    <text evidence="3">Glycan metabolism; N-glycan degradation.</text>
</comment>
<evidence type="ECO:0000256" key="6">
    <source>
        <dbReference type="ARBA" id="ARBA00022525"/>
    </source>
</evidence>
<sequence>MITQELNRGWYIQPCMGESWKVKTDIPCSVLHAMLDAKLAPDPFYRKNEYEVRELLDQDFCYTLYFTPQKEVLAQQYAELVFYGLDTLADIRLNGEFLGMVDNMHRTWHFPVSGRLKAGENCLEIVFHSSLRYIREKGQDAIVHYVAKGCIRGNNFLRKAHCMFGWDWGPQLPDTGIWRPVELNAFSGARLADVHVEQRHNKGTVSLQVDIQLDELPGSNKNTVCCVLTSPSGDTMQAQEEPNTGKTSVSFTVAAPQLWWPNTYGEQPLYTLRVELWGENGQVQDVWQKQIGLRELTVSREKDEWGEEFCFQVNGVKIFAMGADYVPEDNVITRVTPERTQRLLKDCAIANFNSIRVWGGGYYPDDWFYDACDRLGLIVWQDAMFACNVYRMDAAFEENIRAELRDNLVRIRHHACLGLVCGNNEMELGWVEWPDVVTHHPALKADYIKQFEYVIPQEMEQNAPGVFYWPSSPSSGGSFDEPNAENRGDVHYWDVWHGMKPFTDYEKFYFRFCSEFGFESFPGRRTVETFTEFDDHNIFSPVMESHQKNGAANGLIMYYISSYYRYPKDFETLLYISQLLQAEAIRHGVEHWRRNRGRCMGAIYWQLNDCWPVASWASIDYFGRWKALHYYARRFFAPRMVTAKAEGTELRLWVHNDSRAVLKGLVEVELRDTAYTLLAHTMVSVQIQPLSVQQLDVIDFAGEMQEHAQDTIFAAYRLCVEGADSAYASVLFCRPKQMRLPQPFYTVRVEEEDENFAIYVKSDCYAHQVELETELTDSPFSDNDFPLCTPQGVCVTLAKNGVAPEVTAEQLQKSLFVRSVADTY</sequence>
<comment type="subcellular location">
    <subcellularLocation>
        <location evidence="2">Secreted</location>
    </subcellularLocation>
</comment>